<keyword evidence="3 6" id="KW-0479">Metal-binding</keyword>
<dbReference type="AlphaFoldDB" id="A0AB74UXE3"/>
<dbReference type="SUPFAM" id="SSF46626">
    <property type="entry name" value="Cytochrome c"/>
    <property type="match status" value="1"/>
</dbReference>
<dbReference type="PANTHER" id="PTHR37823">
    <property type="entry name" value="CYTOCHROME C-553-LIKE"/>
    <property type="match status" value="1"/>
</dbReference>
<dbReference type="InterPro" id="IPR009056">
    <property type="entry name" value="Cyt_c-like_dom"/>
</dbReference>
<dbReference type="GO" id="GO:0009055">
    <property type="term" value="F:electron transfer activity"/>
    <property type="evidence" value="ECO:0007669"/>
    <property type="project" value="InterPro"/>
</dbReference>
<dbReference type="GO" id="GO:0046872">
    <property type="term" value="F:metal ion binding"/>
    <property type="evidence" value="ECO:0007669"/>
    <property type="project" value="UniProtKB-KW"/>
</dbReference>
<dbReference type="EMBL" id="CP170721">
    <property type="protein sequence ID" value="XIA19373.1"/>
    <property type="molecule type" value="Genomic_DNA"/>
</dbReference>
<dbReference type="RefSeq" id="WP_395119370.1">
    <property type="nucleotide sequence ID" value="NZ_CP170721.1"/>
</dbReference>
<dbReference type="InterPro" id="IPR036909">
    <property type="entry name" value="Cyt_c-like_dom_sf"/>
</dbReference>
<dbReference type="Gene3D" id="1.10.760.10">
    <property type="entry name" value="Cytochrome c-like domain"/>
    <property type="match status" value="1"/>
</dbReference>
<evidence type="ECO:0000256" key="3">
    <source>
        <dbReference type="ARBA" id="ARBA00022723"/>
    </source>
</evidence>
<evidence type="ECO:0000259" key="7">
    <source>
        <dbReference type="PROSITE" id="PS51007"/>
    </source>
</evidence>
<evidence type="ECO:0000256" key="4">
    <source>
        <dbReference type="ARBA" id="ARBA00022982"/>
    </source>
</evidence>
<feature type="domain" description="Cytochrome c" evidence="7">
    <location>
        <begin position="189"/>
        <end position="277"/>
    </location>
</feature>
<reference evidence="8" key="1">
    <citation type="submission" date="2024-10" db="EMBL/GenBank/DDBJ databases">
        <authorList>
            <person name="Lesea H.P."/>
            <person name="Kuehl J.V."/>
            <person name="Chandonia J.-M."/>
        </authorList>
    </citation>
    <scope>NUCLEOTIDE SEQUENCE</scope>
    <source>
        <strain evidence="8">FW102-FHT14D07</strain>
    </source>
</reference>
<organism evidence="8">
    <name type="scientific">Rhodanobacter sp. FW102-FHT14D07</name>
    <dbReference type="NCBI Taxonomy" id="3351462"/>
    <lineage>
        <taxon>Bacteria</taxon>
        <taxon>Pseudomonadati</taxon>
        <taxon>Pseudomonadota</taxon>
        <taxon>Gammaproteobacteria</taxon>
        <taxon>Lysobacterales</taxon>
        <taxon>Rhodanobacteraceae</taxon>
        <taxon>Rhodanobacter</taxon>
    </lineage>
</organism>
<protein>
    <submittedName>
        <fullName evidence="8">C-type cytochrome</fullName>
    </submittedName>
</protein>
<name>A0AB74UXE3_9GAMM</name>
<keyword evidence="2 6" id="KW-0349">Heme</keyword>
<keyword evidence="4" id="KW-0249">Electron transport</keyword>
<keyword evidence="5 6" id="KW-0408">Iron</keyword>
<dbReference type="InterPro" id="IPR051811">
    <property type="entry name" value="Cytochrome_c550/c551-like"/>
</dbReference>
<gene>
    <name evidence="8" type="ORF">ACFYG5_04315</name>
</gene>
<evidence type="ECO:0000256" key="1">
    <source>
        <dbReference type="ARBA" id="ARBA00022448"/>
    </source>
</evidence>
<dbReference type="PROSITE" id="PS51007">
    <property type="entry name" value="CYTC"/>
    <property type="match status" value="1"/>
</dbReference>
<evidence type="ECO:0000313" key="8">
    <source>
        <dbReference type="EMBL" id="XIA19373.1"/>
    </source>
</evidence>
<accession>A0AB74UXE3</accession>
<dbReference type="PANTHER" id="PTHR37823:SF1">
    <property type="entry name" value="CYTOCHROME C-553-LIKE"/>
    <property type="match status" value="1"/>
</dbReference>
<dbReference type="GO" id="GO:0020037">
    <property type="term" value="F:heme binding"/>
    <property type="evidence" value="ECO:0007669"/>
    <property type="project" value="InterPro"/>
</dbReference>
<evidence type="ECO:0000256" key="6">
    <source>
        <dbReference type="PROSITE-ProRule" id="PRU00433"/>
    </source>
</evidence>
<evidence type="ECO:0000256" key="5">
    <source>
        <dbReference type="ARBA" id="ARBA00023004"/>
    </source>
</evidence>
<sequence length="287" mass="31324">MRGTSIDAPRMTRITALLAIALMLLGSSRFVRAAELRIDLGHGATRWSTTTLLARPDARTVTVLGDVAFKRTRHYRAVPLAALLPGIVAGDHLQFVAKDGFVAEIPAALILSRRGSVAWLAIEEPARPWPALPGGHGRAGPFYVVWTQPRAAGVGPEQWPYQLATIRRADSMAARFPAILPDPRTPADSAVRRGLAVFQRTCFACHTLNGAGDARLGPDLNIPHNPTEYLRADLLRGYIRDPQSLRRWPQAKMPGFDTRALSDADLDDLLSYLRHMAGRKTLPGGGH</sequence>
<proteinExistence type="predicted"/>
<keyword evidence="1" id="KW-0813">Transport</keyword>
<dbReference type="Pfam" id="PF00034">
    <property type="entry name" value="Cytochrom_C"/>
    <property type="match status" value="1"/>
</dbReference>
<evidence type="ECO:0000256" key="2">
    <source>
        <dbReference type="ARBA" id="ARBA00022617"/>
    </source>
</evidence>